<evidence type="ECO:0000259" key="5">
    <source>
        <dbReference type="SMART" id="SM00244"/>
    </source>
</evidence>
<reference evidence="6 7" key="1">
    <citation type="submission" date="2018-08" db="EMBL/GenBank/DDBJ databases">
        <title>Genomic Encyclopedia of Archaeal and Bacterial Type Strains, Phase II (KMG-II): from individual species to whole genera.</title>
        <authorList>
            <person name="Goeker M."/>
        </authorList>
    </citation>
    <scope>NUCLEOTIDE SEQUENCE [LARGE SCALE GENOMIC DNA]</scope>
    <source>
        <strain evidence="6 7">ATCC 27112</strain>
    </source>
</reference>
<evidence type="ECO:0000256" key="2">
    <source>
        <dbReference type="ARBA" id="ARBA00007161"/>
    </source>
</evidence>
<feature type="transmembrane region" description="Helical" evidence="4">
    <location>
        <begin position="12"/>
        <end position="32"/>
    </location>
</feature>
<evidence type="ECO:0000313" key="6">
    <source>
        <dbReference type="EMBL" id="RIA78459.1"/>
    </source>
</evidence>
<comment type="caution">
    <text evidence="6">The sequence shown here is derived from an EMBL/GenBank/DDBJ whole genome shotgun (WGS) entry which is preliminary data.</text>
</comment>
<dbReference type="OrthoDB" id="9786220at2"/>
<dbReference type="InterPro" id="IPR027705">
    <property type="entry name" value="Flotillin_fam"/>
</dbReference>
<comment type="similarity">
    <text evidence="2">Belongs to the band 7/mec-2 family. Flotillin subfamily.</text>
</comment>
<dbReference type="GO" id="GO:0072659">
    <property type="term" value="P:protein localization to plasma membrane"/>
    <property type="evidence" value="ECO:0007669"/>
    <property type="project" value="TreeGrafter"/>
</dbReference>
<accession>A0A397S191</accession>
<dbReference type="SUPFAM" id="SSF117892">
    <property type="entry name" value="Band 7/SPFH domain"/>
    <property type="match status" value="1"/>
</dbReference>
<dbReference type="EMBL" id="QXEV01000001">
    <property type="protein sequence ID" value="RIA78459.1"/>
    <property type="molecule type" value="Genomic_DNA"/>
</dbReference>
<dbReference type="PANTHER" id="PTHR13806:SF46">
    <property type="entry name" value="FLOTILLIN-1-RELATED"/>
    <property type="match status" value="1"/>
</dbReference>
<dbReference type="InterPro" id="IPR001107">
    <property type="entry name" value="Band_7"/>
</dbReference>
<evidence type="ECO:0000313" key="7">
    <source>
        <dbReference type="Proteomes" id="UP000266506"/>
    </source>
</evidence>
<protein>
    <submittedName>
        <fullName evidence="6">Flotillin</fullName>
    </submittedName>
</protein>
<dbReference type="GO" id="GO:0002020">
    <property type="term" value="F:protease binding"/>
    <property type="evidence" value="ECO:0007669"/>
    <property type="project" value="TreeGrafter"/>
</dbReference>
<keyword evidence="7" id="KW-1185">Reference proteome</keyword>
<comment type="subcellular location">
    <subcellularLocation>
        <location evidence="1">Membrane</location>
    </subcellularLocation>
</comment>
<dbReference type="PANTHER" id="PTHR13806">
    <property type="entry name" value="FLOTILLIN-RELATED"/>
    <property type="match status" value="1"/>
</dbReference>
<dbReference type="RefSeq" id="WP_119015206.1">
    <property type="nucleotide sequence ID" value="NZ_QXEV01000001.1"/>
</dbReference>
<evidence type="ECO:0000256" key="4">
    <source>
        <dbReference type="SAM" id="Phobius"/>
    </source>
</evidence>
<evidence type="ECO:0000256" key="1">
    <source>
        <dbReference type="ARBA" id="ARBA00004370"/>
    </source>
</evidence>
<feature type="domain" description="Band 7" evidence="5">
    <location>
        <begin position="33"/>
        <end position="199"/>
    </location>
</feature>
<proteinExistence type="inferred from homology"/>
<evidence type="ECO:0000256" key="3">
    <source>
        <dbReference type="ARBA" id="ARBA00023136"/>
    </source>
</evidence>
<name>A0A397S191_9MOLU</name>
<organism evidence="6 7">
    <name type="scientific">Anaeroplasma bactoclasticum</name>
    <dbReference type="NCBI Taxonomy" id="2088"/>
    <lineage>
        <taxon>Bacteria</taxon>
        <taxon>Bacillati</taxon>
        <taxon>Mycoplasmatota</taxon>
        <taxon>Mollicutes</taxon>
        <taxon>Anaeroplasmatales</taxon>
        <taxon>Anaeroplasmataceae</taxon>
        <taxon>Anaeroplasma</taxon>
    </lineage>
</organism>
<gene>
    <name evidence="6" type="ORF">EI71_00019</name>
</gene>
<dbReference type="SMART" id="SM00244">
    <property type="entry name" value="PHB"/>
    <property type="match status" value="1"/>
</dbReference>
<keyword evidence="4" id="KW-1133">Transmembrane helix</keyword>
<dbReference type="Gene3D" id="3.30.479.30">
    <property type="entry name" value="Band 7 domain"/>
    <property type="match status" value="1"/>
</dbReference>
<keyword evidence="4" id="KW-0812">Transmembrane</keyword>
<dbReference type="FunCoup" id="A0A397S191">
    <property type="interactions" value="29"/>
</dbReference>
<dbReference type="GO" id="GO:0005886">
    <property type="term" value="C:plasma membrane"/>
    <property type="evidence" value="ECO:0007669"/>
    <property type="project" value="TreeGrafter"/>
</dbReference>
<dbReference type="InterPro" id="IPR036013">
    <property type="entry name" value="Band_7/SPFH_dom_sf"/>
</dbReference>
<keyword evidence="3 4" id="KW-0472">Membrane</keyword>
<dbReference type="Proteomes" id="UP000266506">
    <property type="component" value="Unassembled WGS sequence"/>
</dbReference>
<dbReference type="InParanoid" id="A0A397S191"/>
<sequence length="513" mass="55920">MNALMFLLSGGGLAALIIGIVVVVALLIVFFACGYVKAAPDTAIIISGAGKRKILIGKAGYRLPFFQRLDKLSLRVFQVDIKTDEAIPTSNFINIRVDGVANLKISSDPELLARAAEAILNMREDELIKQVQQVLQGNMREIIGTVDIKKLVQDRQGVAQSVKENVVPDMAKMGIEVVNFNIQSFSDDNHVIENLGIDNISQISKDAAIAKANAERDVTIAKSLAEEAANRSRVDANQKIIQQNTELSLKQSALKQQTDTAKATADAAYAIEEQKRQQEINIAKINADIAKREREVELGQKEVELQERKLQATINKQADAEKYAKEQAAQADLFARQKAAEAKKYELEQEAEMQKIRAEAERVAREKAAEALKFEAEAKKQAALDEAAGIEAKGKAEADAILAKAEAMKQYGEAATLQLILDSKVLPEMVKAYSEPMAAAMSQIDSITMYGEGNTAKLNEEITRNGTQIFAGLEKATGLDIKSLLAGYLGGKLINKADAPKAIKEPKAKKETE</sequence>
<dbReference type="CDD" id="cd03399">
    <property type="entry name" value="SPFH_flotillin"/>
    <property type="match status" value="1"/>
</dbReference>
<dbReference type="AlphaFoldDB" id="A0A397S191"/>
<dbReference type="Pfam" id="PF01145">
    <property type="entry name" value="Band_7"/>
    <property type="match status" value="1"/>
</dbReference>